<dbReference type="EMBL" id="RXIC02000023">
    <property type="protein sequence ID" value="KAB1212772.1"/>
    <property type="molecule type" value="Genomic_DNA"/>
</dbReference>
<reference evidence="4 5" key="1">
    <citation type="journal article" date="2019" name="Plant Biotechnol. J.">
        <title>The red bayberry genome and genetic basis of sex determination.</title>
        <authorList>
            <person name="Jia H.M."/>
            <person name="Jia H.J."/>
            <person name="Cai Q.L."/>
            <person name="Wang Y."/>
            <person name="Zhao H.B."/>
            <person name="Yang W.F."/>
            <person name="Wang G.Y."/>
            <person name="Li Y.H."/>
            <person name="Zhan D.L."/>
            <person name="Shen Y.T."/>
            <person name="Niu Q.F."/>
            <person name="Chang L."/>
            <person name="Qiu J."/>
            <person name="Zhao L."/>
            <person name="Xie H.B."/>
            <person name="Fu W.Y."/>
            <person name="Jin J."/>
            <person name="Li X.W."/>
            <person name="Jiao Y."/>
            <person name="Zhou C.C."/>
            <person name="Tu T."/>
            <person name="Chai C.Y."/>
            <person name="Gao J.L."/>
            <person name="Fan L.J."/>
            <person name="van de Weg E."/>
            <person name="Wang J.Y."/>
            <person name="Gao Z.S."/>
        </authorList>
    </citation>
    <scope>NUCLEOTIDE SEQUENCE [LARGE SCALE GENOMIC DNA]</scope>
    <source>
        <tissue evidence="4">Leaves</tissue>
    </source>
</reference>
<dbReference type="InterPro" id="IPR035925">
    <property type="entry name" value="BSD_dom_sf"/>
</dbReference>
<dbReference type="AlphaFoldDB" id="A0A6A1VIN9"/>
<gene>
    <name evidence="4" type="ORF">CJ030_MR5G011872</name>
</gene>
<dbReference type="Pfam" id="PF03909">
    <property type="entry name" value="BSD"/>
    <property type="match status" value="1"/>
</dbReference>
<sequence>MDFWHRARSLAEEAAKRSKELSIGPSTFSDLVSETAKRSQEIVAEASKRAEQIKRLAEEISASSALAVIESPVGVQEKDLEEFGITEELREFVKEITVSTFQDFPLDDDTQISDVPTVSNVRQDLTEWQEKHANLVLLTVKEISKLRYDLCPRVMKERKFWRVYFILVNSHVAAYEKRYMENLKLKSTEQSNNGGKESTKGGIISKPEAKEVNRPIKTSSSATEQDLDVFLLGDPGDSDEDPDDADGSFDDDFAKMVDSSDDEKEKS</sequence>
<feature type="domain" description="BSD" evidence="3">
    <location>
        <begin position="120"/>
        <end position="172"/>
    </location>
</feature>
<accession>A0A6A1VIN9</accession>
<name>A0A6A1VIN9_9ROSI</name>
<dbReference type="Gene3D" id="1.10.3970.10">
    <property type="entry name" value="BSD domain"/>
    <property type="match status" value="1"/>
</dbReference>
<dbReference type="PANTHER" id="PTHR31923:SF1">
    <property type="entry name" value="BSD DOMAIN-CONTAINING PROTEIN"/>
    <property type="match status" value="1"/>
</dbReference>
<proteinExistence type="predicted"/>
<comment type="caution">
    <text evidence="4">The sequence shown here is derived from an EMBL/GenBank/DDBJ whole genome shotgun (WGS) entry which is preliminary data.</text>
</comment>
<feature type="region of interest" description="Disordered" evidence="2">
    <location>
        <begin position="187"/>
        <end position="267"/>
    </location>
</feature>
<evidence type="ECO:0000313" key="5">
    <source>
        <dbReference type="Proteomes" id="UP000516437"/>
    </source>
</evidence>
<dbReference type="SUPFAM" id="SSF140383">
    <property type="entry name" value="BSD domain-like"/>
    <property type="match status" value="1"/>
</dbReference>
<dbReference type="PANTHER" id="PTHR31923">
    <property type="entry name" value="BSD DOMAIN-CONTAINING PROTEIN"/>
    <property type="match status" value="1"/>
</dbReference>
<keyword evidence="5" id="KW-1185">Reference proteome</keyword>
<dbReference type="OrthoDB" id="47923at2759"/>
<evidence type="ECO:0000313" key="4">
    <source>
        <dbReference type="EMBL" id="KAB1212772.1"/>
    </source>
</evidence>
<protein>
    <recommendedName>
        <fullName evidence="3">BSD domain-containing protein</fullName>
    </recommendedName>
</protein>
<organism evidence="4 5">
    <name type="scientific">Morella rubra</name>
    <name type="common">Chinese bayberry</name>
    <dbReference type="NCBI Taxonomy" id="262757"/>
    <lineage>
        <taxon>Eukaryota</taxon>
        <taxon>Viridiplantae</taxon>
        <taxon>Streptophyta</taxon>
        <taxon>Embryophyta</taxon>
        <taxon>Tracheophyta</taxon>
        <taxon>Spermatophyta</taxon>
        <taxon>Magnoliopsida</taxon>
        <taxon>eudicotyledons</taxon>
        <taxon>Gunneridae</taxon>
        <taxon>Pentapetalae</taxon>
        <taxon>rosids</taxon>
        <taxon>fabids</taxon>
        <taxon>Fagales</taxon>
        <taxon>Myricaceae</taxon>
        <taxon>Morella</taxon>
    </lineage>
</organism>
<dbReference type="Proteomes" id="UP000516437">
    <property type="component" value="Chromosome 5"/>
</dbReference>
<evidence type="ECO:0000256" key="1">
    <source>
        <dbReference type="SAM" id="Coils"/>
    </source>
</evidence>
<dbReference type="InterPro" id="IPR005607">
    <property type="entry name" value="BSD_dom"/>
</dbReference>
<evidence type="ECO:0000256" key="2">
    <source>
        <dbReference type="SAM" id="MobiDB-lite"/>
    </source>
</evidence>
<keyword evidence="1" id="KW-0175">Coiled coil</keyword>
<feature type="coiled-coil region" evidence="1">
    <location>
        <begin position="36"/>
        <end position="63"/>
    </location>
</feature>
<dbReference type="PROSITE" id="PS50858">
    <property type="entry name" value="BSD"/>
    <property type="match status" value="1"/>
</dbReference>
<dbReference type="SMART" id="SM00751">
    <property type="entry name" value="BSD"/>
    <property type="match status" value="1"/>
</dbReference>
<feature type="compositionally biased region" description="Acidic residues" evidence="2">
    <location>
        <begin position="236"/>
        <end position="251"/>
    </location>
</feature>
<evidence type="ECO:0000259" key="3">
    <source>
        <dbReference type="PROSITE" id="PS50858"/>
    </source>
</evidence>